<sequence length="158" mass="17366">MLEPKKLRPELDAIDHKLLSLLTANARQTNQALSDALGIAPSTCLARLKALRDSGVIQRFTIDVDPEALGRSLQALISVRLRPGARHLMKAFGEELRAVPEISQFFVLAGADDFLLHVTARDTEHVRQFVLEHLSSNPAVAGTQTNLVFEHVRGRSLG</sequence>
<dbReference type="AlphaFoldDB" id="A0A1H5IDK3"/>
<dbReference type="GO" id="GO:0043200">
    <property type="term" value="P:response to amino acid"/>
    <property type="evidence" value="ECO:0007669"/>
    <property type="project" value="TreeGrafter"/>
</dbReference>
<dbReference type="RefSeq" id="WP_074711026.1">
    <property type="nucleotide sequence ID" value="NZ_FNTV01000001.1"/>
</dbReference>
<dbReference type="PROSITE" id="PS50956">
    <property type="entry name" value="HTH_ASNC_2"/>
    <property type="match status" value="1"/>
</dbReference>
<name>A0A1H5IDK3_9MICC</name>
<dbReference type="PRINTS" id="PR00033">
    <property type="entry name" value="HTHASNC"/>
</dbReference>
<dbReference type="GO" id="GO:0005829">
    <property type="term" value="C:cytosol"/>
    <property type="evidence" value="ECO:0007669"/>
    <property type="project" value="TreeGrafter"/>
</dbReference>
<accession>A0A1H5IDK3</accession>
<evidence type="ECO:0000259" key="4">
    <source>
        <dbReference type="PROSITE" id="PS50956"/>
    </source>
</evidence>
<protein>
    <submittedName>
        <fullName evidence="5">DNA-binding transcriptional regulator, Lrp family</fullName>
    </submittedName>
</protein>
<dbReference type="GO" id="GO:0043565">
    <property type="term" value="F:sequence-specific DNA binding"/>
    <property type="evidence" value="ECO:0007669"/>
    <property type="project" value="InterPro"/>
</dbReference>
<dbReference type="Gene3D" id="3.30.70.920">
    <property type="match status" value="1"/>
</dbReference>
<dbReference type="SUPFAM" id="SSF46785">
    <property type="entry name" value="Winged helix' DNA-binding domain"/>
    <property type="match status" value="1"/>
</dbReference>
<evidence type="ECO:0000256" key="3">
    <source>
        <dbReference type="ARBA" id="ARBA00023163"/>
    </source>
</evidence>
<evidence type="ECO:0000313" key="5">
    <source>
        <dbReference type="EMBL" id="SEE38293.1"/>
    </source>
</evidence>
<dbReference type="SMART" id="SM00344">
    <property type="entry name" value="HTH_ASNC"/>
    <property type="match status" value="1"/>
</dbReference>
<dbReference type="PANTHER" id="PTHR30154">
    <property type="entry name" value="LEUCINE-RESPONSIVE REGULATORY PROTEIN"/>
    <property type="match status" value="1"/>
</dbReference>
<dbReference type="Pfam" id="PF13412">
    <property type="entry name" value="HTH_24"/>
    <property type="match status" value="1"/>
</dbReference>
<dbReference type="InterPro" id="IPR019887">
    <property type="entry name" value="Tscrpt_reg_AsnC/Lrp_C"/>
</dbReference>
<keyword evidence="2 5" id="KW-0238">DNA-binding</keyword>
<evidence type="ECO:0000313" key="6">
    <source>
        <dbReference type="Proteomes" id="UP000182725"/>
    </source>
</evidence>
<dbReference type="InterPro" id="IPR000485">
    <property type="entry name" value="AsnC-type_HTH_dom"/>
</dbReference>
<dbReference type="Pfam" id="PF01037">
    <property type="entry name" value="AsnC_trans_reg"/>
    <property type="match status" value="1"/>
</dbReference>
<gene>
    <name evidence="5" type="ORF">SAMN04489740_1278</name>
</gene>
<reference evidence="5 6" key="1">
    <citation type="submission" date="2016-10" db="EMBL/GenBank/DDBJ databases">
        <authorList>
            <person name="de Groot N.N."/>
        </authorList>
    </citation>
    <scope>NUCLEOTIDE SEQUENCE [LARGE SCALE GENOMIC DNA]</scope>
    <source>
        <strain evidence="5 6">DSM 22274</strain>
    </source>
</reference>
<dbReference type="Gene3D" id="1.10.10.10">
    <property type="entry name" value="Winged helix-like DNA-binding domain superfamily/Winged helix DNA-binding domain"/>
    <property type="match status" value="1"/>
</dbReference>
<evidence type="ECO:0000256" key="2">
    <source>
        <dbReference type="ARBA" id="ARBA00023125"/>
    </source>
</evidence>
<dbReference type="InterPro" id="IPR019888">
    <property type="entry name" value="Tscrpt_reg_AsnC-like"/>
</dbReference>
<feature type="domain" description="HTH asnC-type" evidence="4">
    <location>
        <begin position="11"/>
        <end position="72"/>
    </location>
</feature>
<dbReference type="SUPFAM" id="SSF54909">
    <property type="entry name" value="Dimeric alpha+beta barrel"/>
    <property type="match status" value="1"/>
</dbReference>
<dbReference type="Proteomes" id="UP000182725">
    <property type="component" value="Unassembled WGS sequence"/>
</dbReference>
<dbReference type="InterPro" id="IPR036388">
    <property type="entry name" value="WH-like_DNA-bd_sf"/>
</dbReference>
<dbReference type="PANTHER" id="PTHR30154:SF54">
    <property type="entry name" value="POSSIBLE TRANSCRIPTIONAL REGULATORY PROTEIN (PROBABLY LRP_ASNC-FAMILY)"/>
    <property type="match status" value="1"/>
</dbReference>
<dbReference type="InterPro" id="IPR011008">
    <property type="entry name" value="Dimeric_a/b-barrel"/>
</dbReference>
<keyword evidence="3" id="KW-0804">Transcription</keyword>
<dbReference type="InterPro" id="IPR036390">
    <property type="entry name" value="WH_DNA-bd_sf"/>
</dbReference>
<dbReference type="EMBL" id="FNTV01000001">
    <property type="protein sequence ID" value="SEE38293.1"/>
    <property type="molecule type" value="Genomic_DNA"/>
</dbReference>
<keyword evidence="1" id="KW-0805">Transcription regulation</keyword>
<evidence type="ECO:0000256" key="1">
    <source>
        <dbReference type="ARBA" id="ARBA00023015"/>
    </source>
</evidence>
<organism evidence="5 6">
    <name type="scientific">Arthrobacter alpinus</name>
    <dbReference type="NCBI Taxonomy" id="656366"/>
    <lineage>
        <taxon>Bacteria</taxon>
        <taxon>Bacillati</taxon>
        <taxon>Actinomycetota</taxon>
        <taxon>Actinomycetes</taxon>
        <taxon>Micrococcales</taxon>
        <taxon>Micrococcaceae</taxon>
        <taxon>Arthrobacter</taxon>
    </lineage>
</organism>
<proteinExistence type="predicted"/>